<feature type="region of interest" description="Disordered" evidence="1">
    <location>
        <begin position="207"/>
        <end position="246"/>
    </location>
</feature>
<feature type="compositionally biased region" description="Low complexity" evidence="1">
    <location>
        <begin position="233"/>
        <end position="244"/>
    </location>
</feature>
<dbReference type="InterPro" id="IPR019471">
    <property type="entry name" value="Interferon_reg_factor-3"/>
</dbReference>
<dbReference type="GeneID" id="101847769"/>
<proteinExistence type="predicted"/>
<dbReference type="Gene3D" id="2.60.200.10">
    <property type="match status" value="1"/>
</dbReference>
<organism evidence="3 4">
    <name type="scientific">Aplysia californica</name>
    <name type="common">California sea hare</name>
    <dbReference type="NCBI Taxonomy" id="6500"/>
    <lineage>
        <taxon>Eukaryota</taxon>
        <taxon>Metazoa</taxon>
        <taxon>Spiralia</taxon>
        <taxon>Lophotrochozoa</taxon>
        <taxon>Mollusca</taxon>
        <taxon>Gastropoda</taxon>
        <taxon>Heterobranchia</taxon>
        <taxon>Euthyneura</taxon>
        <taxon>Tectipleura</taxon>
        <taxon>Aplysiida</taxon>
        <taxon>Aplysioidea</taxon>
        <taxon>Aplysiidae</taxon>
        <taxon>Aplysia</taxon>
    </lineage>
</organism>
<gene>
    <name evidence="4" type="primary">LOC101847769</name>
</gene>
<name>A0ABM0K752_APLCA</name>
<protein>
    <submittedName>
        <fullName evidence="4">Uncharacterized protein LOC101847769</fullName>
    </submittedName>
</protein>
<dbReference type="InterPro" id="IPR008984">
    <property type="entry name" value="SMAD_FHA_dom_sf"/>
</dbReference>
<keyword evidence="3" id="KW-1185">Reference proteome</keyword>
<dbReference type="InterPro" id="IPR001346">
    <property type="entry name" value="Interferon_reg_fact_DNA-bd_dom"/>
</dbReference>
<dbReference type="Gene3D" id="1.10.10.10">
    <property type="entry name" value="Winged helix-like DNA-binding domain superfamily/Winged helix DNA-binding domain"/>
    <property type="match status" value="1"/>
</dbReference>
<evidence type="ECO:0000259" key="2">
    <source>
        <dbReference type="PROSITE" id="PS51507"/>
    </source>
</evidence>
<dbReference type="SMART" id="SM00348">
    <property type="entry name" value="IRF"/>
    <property type="match status" value="1"/>
</dbReference>
<dbReference type="InterPro" id="IPR017855">
    <property type="entry name" value="SMAD-like_dom_sf"/>
</dbReference>
<dbReference type="InterPro" id="IPR036390">
    <property type="entry name" value="WH_DNA-bd_sf"/>
</dbReference>
<evidence type="ECO:0000313" key="3">
    <source>
        <dbReference type="Proteomes" id="UP000694888"/>
    </source>
</evidence>
<feature type="domain" description="IRF tryptophan pentad repeat" evidence="2">
    <location>
        <begin position="19"/>
        <end position="117"/>
    </location>
</feature>
<evidence type="ECO:0000256" key="1">
    <source>
        <dbReference type="SAM" id="MobiDB-lite"/>
    </source>
</evidence>
<reference evidence="4" key="1">
    <citation type="submission" date="2025-08" db="UniProtKB">
        <authorList>
            <consortium name="RefSeq"/>
        </authorList>
    </citation>
    <scope>IDENTIFICATION</scope>
</reference>
<dbReference type="SMART" id="SM01243">
    <property type="entry name" value="IRF-3"/>
    <property type="match status" value="1"/>
</dbReference>
<dbReference type="Proteomes" id="UP000694888">
    <property type="component" value="Unplaced"/>
</dbReference>
<dbReference type="Pfam" id="PF00605">
    <property type="entry name" value="IRF"/>
    <property type="match status" value="1"/>
</dbReference>
<dbReference type="PROSITE" id="PS51507">
    <property type="entry name" value="IRF_2"/>
    <property type="match status" value="1"/>
</dbReference>
<dbReference type="SUPFAM" id="SSF46785">
    <property type="entry name" value="Winged helix' DNA-binding domain"/>
    <property type="match status" value="1"/>
</dbReference>
<sequence>MEAAGFNEVHAQRGVSYGRKRLRPLLINLLDANQLPGLEWIDKEKKIWRLPWKTHKQSVLHEPDGIVLQAIAKVMWPHEENLSKWKELLRNALKSLKDIELIEEDKTKLFKIYQFLEEKPKKRHKKPIPPTSTRSGFTGDIASATASCRTSEGPYDDFLGRPQVQLHDFTGHLEGQFTGFPFTGNPVNQGYRSRSPIRDDLGLPLESAESNISGDHSLNLAPDSDDQRLFNNSQGQSDLSTSSSNVFTPEAGFYDGRFRKIPDFKALFDSEQNNSPDEHVVPNENKAENDISFSTLNLCVTQKESSHHDLHATENSVAVNKICGVDKMSVPLTHHELQSSPLPVGPLPECSLPVLPVQPNQNEQPLLTVEVYYHRYLVVRVPVQKPSFTICHSFNQYDSREIQRIDLGKSDLYPGLKEELKEKHVVIDDVLGAMKRGVLFSVRNHDIYATRHCKARVVSQILPKNPSGKILERHSEIQIFEYETGFVPLLQRSLRSSSGHAKMPECVVRLSVGSKDGIIDDRPGIITVKIYHELARQQLKFEEDNRFPSNAPECSKSDSYDDVVNSLQNLMTGEDGEGDE</sequence>
<evidence type="ECO:0000313" key="4">
    <source>
        <dbReference type="RefSeq" id="XP_005110328.1"/>
    </source>
</evidence>
<accession>A0ABM0K752</accession>
<dbReference type="PANTHER" id="PTHR11949:SF53">
    <property type="entry name" value="IRF TRYPTOPHAN PENTAD REPEAT DOMAIN-CONTAINING PROTEIN"/>
    <property type="match status" value="1"/>
</dbReference>
<dbReference type="Pfam" id="PF10401">
    <property type="entry name" value="IRF-3"/>
    <property type="match status" value="1"/>
</dbReference>
<dbReference type="RefSeq" id="XP_005110328.1">
    <property type="nucleotide sequence ID" value="XM_005110271.3"/>
</dbReference>
<dbReference type="SUPFAM" id="SSF49879">
    <property type="entry name" value="SMAD/FHA domain"/>
    <property type="match status" value="1"/>
</dbReference>
<dbReference type="PANTHER" id="PTHR11949">
    <property type="entry name" value="INTERFERON REGULATORY FACTOR"/>
    <property type="match status" value="1"/>
</dbReference>
<dbReference type="InterPro" id="IPR036388">
    <property type="entry name" value="WH-like_DNA-bd_sf"/>
</dbReference>